<dbReference type="PROSITE" id="PS51257">
    <property type="entry name" value="PROKAR_LIPOPROTEIN"/>
    <property type="match status" value="1"/>
</dbReference>
<keyword evidence="2" id="KW-1185">Reference proteome</keyword>
<proteinExistence type="predicted"/>
<comment type="caution">
    <text evidence="1">The sequence shown here is derived from an EMBL/GenBank/DDBJ whole genome shotgun (WGS) entry which is preliminary data.</text>
</comment>
<evidence type="ECO:0000313" key="2">
    <source>
        <dbReference type="Proteomes" id="UP001295794"/>
    </source>
</evidence>
<name>A0AAD2H168_9AGAR</name>
<dbReference type="AlphaFoldDB" id="A0AAD2H168"/>
<dbReference type="EMBL" id="CAVNYO010000116">
    <property type="protein sequence ID" value="CAK5267082.1"/>
    <property type="molecule type" value="Genomic_DNA"/>
</dbReference>
<evidence type="ECO:0000313" key="1">
    <source>
        <dbReference type="EMBL" id="CAK5267082.1"/>
    </source>
</evidence>
<organism evidence="1 2">
    <name type="scientific">Mycena citricolor</name>
    <dbReference type="NCBI Taxonomy" id="2018698"/>
    <lineage>
        <taxon>Eukaryota</taxon>
        <taxon>Fungi</taxon>
        <taxon>Dikarya</taxon>
        <taxon>Basidiomycota</taxon>
        <taxon>Agaricomycotina</taxon>
        <taxon>Agaricomycetes</taxon>
        <taxon>Agaricomycetidae</taxon>
        <taxon>Agaricales</taxon>
        <taxon>Marasmiineae</taxon>
        <taxon>Mycenaceae</taxon>
        <taxon>Mycena</taxon>
    </lineage>
</organism>
<sequence>MGISKRFWALQHEDRPQGPPAASSACPLRGKLSNIWKLMIVTYSMLVPSMQSKCEDQEELGLGQVPKTEKTHCETTIIKSRKDLTRSDRIQYLNWDARPTLGSCDRHRNRVVHAQSVRKPDSNLVDNIFGRYFQRCAGAEDRTMCIFGEIGA</sequence>
<gene>
    <name evidence="1" type="ORF">MYCIT1_LOCUS9305</name>
</gene>
<reference evidence="1" key="1">
    <citation type="submission" date="2023-11" db="EMBL/GenBank/DDBJ databases">
        <authorList>
            <person name="De Vega J J."/>
            <person name="De Vega J J."/>
        </authorList>
    </citation>
    <scope>NUCLEOTIDE SEQUENCE</scope>
</reference>
<accession>A0AAD2H168</accession>
<dbReference type="Proteomes" id="UP001295794">
    <property type="component" value="Unassembled WGS sequence"/>
</dbReference>
<protein>
    <submittedName>
        <fullName evidence="1">Uncharacterized protein</fullName>
    </submittedName>
</protein>